<keyword evidence="3" id="KW-1185">Reference proteome</keyword>
<evidence type="ECO:0000313" key="3">
    <source>
        <dbReference type="Proteomes" id="UP000607653"/>
    </source>
</evidence>
<evidence type="ECO:0000259" key="1">
    <source>
        <dbReference type="Pfam" id="PF13966"/>
    </source>
</evidence>
<protein>
    <recommendedName>
        <fullName evidence="1">Reverse transcriptase zinc-binding domain-containing protein</fullName>
    </recommendedName>
</protein>
<evidence type="ECO:0000313" key="2">
    <source>
        <dbReference type="EMBL" id="DAD26288.1"/>
    </source>
</evidence>
<sequence>MEDQLVWTLTPDGQFTTSSAYRLLVSEQPSSSNASVLFEGCEWENFWKFKWVCPTIMIFIWRALNAAIPTRNRLKKWIPNFDSSCPLCGTEGESVDHLFLNCSIGKAVWFGSELGVRSDRFKHFPDLISSWISLSPPVLSNPFQSYPLAFSLIWHPWLARNLAIFRGISWSPELIIEKA</sequence>
<dbReference type="InterPro" id="IPR026960">
    <property type="entry name" value="RVT-Znf"/>
</dbReference>
<dbReference type="EMBL" id="DUZY01000002">
    <property type="protein sequence ID" value="DAD26288.1"/>
    <property type="molecule type" value="Genomic_DNA"/>
</dbReference>
<dbReference type="AlphaFoldDB" id="A0A822Y9M6"/>
<accession>A0A822Y9M6</accession>
<gene>
    <name evidence="2" type="ORF">HUJ06_027756</name>
</gene>
<dbReference type="Proteomes" id="UP000607653">
    <property type="component" value="Unassembled WGS sequence"/>
</dbReference>
<comment type="caution">
    <text evidence="2">The sequence shown here is derived from an EMBL/GenBank/DDBJ whole genome shotgun (WGS) entry which is preliminary data.</text>
</comment>
<name>A0A822Y9M6_NELNU</name>
<organism evidence="2 3">
    <name type="scientific">Nelumbo nucifera</name>
    <name type="common">Sacred lotus</name>
    <dbReference type="NCBI Taxonomy" id="4432"/>
    <lineage>
        <taxon>Eukaryota</taxon>
        <taxon>Viridiplantae</taxon>
        <taxon>Streptophyta</taxon>
        <taxon>Embryophyta</taxon>
        <taxon>Tracheophyta</taxon>
        <taxon>Spermatophyta</taxon>
        <taxon>Magnoliopsida</taxon>
        <taxon>Proteales</taxon>
        <taxon>Nelumbonaceae</taxon>
        <taxon>Nelumbo</taxon>
    </lineage>
</organism>
<proteinExistence type="predicted"/>
<reference evidence="2 3" key="1">
    <citation type="journal article" date="2020" name="Mol. Biol. Evol.">
        <title>Distinct Expression and Methylation Patterns for Genes with Different Fates following a Single Whole-Genome Duplication in Flowering Plants.</title>
        <authorList>
            <person name="Shi T."/>
            <person name="Rahmani R.S."/>
            <person name="Gugger P.F."/>
            <person name="Wang M."/>
            <person name="Li H."/>
            <person name="Zhang Y."/>
            <person name="Li Z."/>
            <person name="Wang Q."/>
            <person name="Van de Peer Y."/>
            <person name="Marchal K."/>
            <person name="Chen J."/>
        </authorList>
    </citation>
    <scope>NUCLEOTIDE SEQUENCE [LARGE SCALE GENOMIC DNA]</scope>
    <source>
        <tissue evidence="2">Leaf</tissue>
    </source>
</reference>
<dbReference type="Pfam" id="PF13966">
    <property type="entry name" value="zf-RVT"/>
    <property type="match status" value="1"/>
</dbReference>
<feature type="domain" description="Reverse transcriptase zinc-binding" evidence="1">
    <location>
        <begin position="15"/>
        <end position="109"/>
    </location>
</feature>